<sequence length="259" mass="28859">MGGKGKKRREKNYRAAHGGNSRLPPPPDASRADALPSKLRQIISFASSSISQNTSLSGSAGPSSSVGERRKRGDGDAQKLQKRCHPAEDAVISEATEVKDGGDDGHLIDSHTTDHDHKMMLGGGDDKAKKKRKRGDDKRKDKRKREQVEDLRFGSIAGKTRTSVKRRERRKKHLEAKKKKHKKSEAEDLNFPGYEQVKFGDVVQAPPKLIALPKALKNVQDASRERLRLQAIEAYRNRKGWKSRPGLHLPSPLNMMPSL</sequence>
<protein>
    <submittedName>
        <fullName evidence="2">Uncharacterized protein MANES_05G043400</fullName>
    </submittedName>
</protein>
<evidence type="ECO:0000256" key="1">
    <source>
        <dbReference type="SAM" id="MobiDB-lite"/>
    </source>
</evidence>
<feature type="compositionally biased region" description="Basic and acidic residues" evidence="1">
    <location>
        <begin position="67"/>
        <end position="79"/>
    </location>
</feature>
<organism evidence="2">
    <name type="scientific">Rhizophora mucronata</name>
    <name type="common">Asiatic mangrove</name>
    <dbReference type="NCBI Taxonomy" id="61149"/>
    <lineage>
        <taxon>Eukaryota</taxon>
        <taxon>Viridiplantae</taxon>
        <taxon>Streptophyta</taxon>
        <taxon>Embryophyta</taxon>
        <taxon>Tracheophyta</taxon>
        <taxon>Spermatophyta</taxon>
        <taxon>Magnoliopsida</taxon>
        <taxon>eudicotyledons</taxon>
        <taxon>Gunneridae</taxon>
        <taxon>Pentapetalae</taxon>
        <taxon>rosids</taxon>
        <taxon>fabids</taxon>
        <taxon>Malpighiales</taxon>
        <taxon>Rhizophoraceae</taxon>
        <taxon>Rhizophora</taxon>
    </lineage>
</organism>
<feature type="compositionally biased region" description="Basic residues" evidence="1">
    <location>
        <begin position="1"/>
        <end position="11"/>
    </location>
</feature>
<name>A0A2P2JPL3_RHIMU</name>
<feature type="compositionally biased region" description="Low complexity" evidence="1">
    <location>
        <begin position="42"/>
        <end position="66"/>
    </location>
</feature>
<dbReference type="AlphaFoldDB" id="A0A2P2JPL3"/>
<feature type="compositionally biased region" description="Basic residues" evidence="1">
    <location>
        <begin position="162"/>
        <end position="183"/>
    </location>
</feature>
<evidence type="ECO:0000313" key="2">
    <source>
        <dbReference type="EMBL" id="MBW95398.1"/>
    </source>
</evidence>
<feature type="region of interest" description="Disordered" evidence="1">
    <location>
        <begin position="1"/>
        <end position="187"/>
    </location>
</feature>
<feature type="compositionally biased region" description="Basic and acidic residues" evidence="1">
    <location>
        <begin position="96"/>
        <end position="152"/>
    </location>
</feature>
<dbReference type="EMBL" id="GGEC01014915">
    <property type="protein sequence ID" value="MBW95398.1"/>
    <property type="molecule type" value="Transcribed_RNA"/>
</dbReference>
<dbReference type="PANTHER" id="PTHR37218">
    <property type="entry name" value="COILED-COIL PROTEIN"/>
    <property type="match status" value="1"/>
</dbReference>
<dbReference type="PANTHER" id="PTHR37218:SF2">
    <property type="entry name" value="COILED-COIL PROTEIN"/>
    <property type="match status" value="1"/>
</dbReference>
<proteinExistence type="predicted"/>
<accession>A0A2P2JPL3</accession>
<reference evidence="2" key="1">
    <citation type="submission" date="2018-02" db="EMBL/GenBank/DDBJ databases">
        <title>Rhizophora mucronata_Transcriptome.</title>
        <authorList>
            <person name="Meera S.P."/>
            <person name="Sreeshan A."/>
            <person name="Augustine A."/>
        </authorList>
    </citation>
    <scope>NUCLEOTIDE SEQUENCE</scope>
    <source>
        <tissue evidence="2">Leaf</tissue>
    </source>
</reference>